<keyword evidence="1" id="KW-0812">Transmembrane</keyword>
<accession>E9GE95</accession>
<evidence type="ECO:0000313" key="3">
    <source>
        <dbReference type="Proteomes" id="UP000000305"/>
    </source>
</evidence>
<protein>
    <recommendedName>
        <fullName evidence="4">MARVEL domain-containing protein</fullName>
    </recommendedName>
</protein>
<dbReference type="PhylomeDB" id="E9GE95"/>
<dbReference type="KEGG" id="dpx:DAPPUDRAFT_302560"/>
<dbReference type="HOGENOM" id="CLU_152141_0_0_1"/>
<feature type="transmembrane region" description="Helical" evidence="1">
    <location>
        <begin position="42"/>
        <end position="62"/>
    </location>
</feature>
<keyword evidence="1" id="KW-0472">Membrane</keyword>
<dbReference type="Proteomes" id="UP000000305">
    <property type="component" value="Unassembled WGS sequence"/>
</dbReference>
<reference evidence="2 3" key="1">
    <citation type="journal article" date="2011" name="Science">
        <title>The ecoresponsive genome of Daphnia pulex.</title>
        <authorList>
            <person name="Colbourne J.K."/>
            <person name="Pfrender M.E."/>
            <person name="Gilbert D."/>
            <person name="Thomas W.K."/>
            <person name="Tucker A."/>
            <person name="Oakley T.H."/>
            <person name="Tokishita S."/>
            <person name="Aerts A."/>
            <person name="Arnold G.J."/>
            <person name="Basu M.K."/>
            <person name="Bauer D.J."/>
            <person name="Caceres C.E."/>
            <person name="Carmel L."/>
            <person name="Casola C."/>
            <person name="Choi J.H."/>
            <person name="Detter J.C."/>
            <person name="Dong Q."/>
            <person name="Dusheyko S."/>
            <person name="Eads B.D."/>
            <person name="Frohlich T."/>
            <person name="Geiler-Samerotte K.A."/>
            <person name="Gerlach D."/>
            <person name="Hatcher P."/>
            <person name="Jogdeo S."/>
            <person name="Krijgsveld J."/>
            <person name="Kriventseva E.V."/>
            <person name="Kultz D."/>
            <person name="Laforsch C."/>
            <person name="Lindquist E."/>
            <person name="Lopez J."/>
            <person name="Manak J.R."/>
            <person name="Muller J."/>
            <person name="Pangilinan J."/>
            <person name="Patwardhan R.P."/>
            <person name="Pitluck S."/>
            <person name="Pritham E.J."/>
            <person name="Rechtsteiner A."/>
            <person name="Rho M."/>
            <person name="Rogozin I.B."/>
            <person name="Sakarya O."/>
            <person name="Salamov A."/>
            <person name="Schaack S."/>
            <person name="Shapiro H."/>
            <person name="Shiga Y."/>
            <person name="Skalitzky C."/>
            <person name="Smith Z."/>
            <person name="Souvorov A."/>
            <person name="Sung W."/>
            <person name="Tang Z."/>
            <person name="Tsuchiya D."/>
            <person name="Tu H."/>
            <person name="Vos H."/>
            <person name="Wang M."/>
            <person name="Wolf Y.I."/>
            <person name="Yamagata H."/>
            <person name="Yamada T."/>
            <person name="Ye Y."/>
            <person name="Shaw J.R."/>
            <person name="Andrews J."/>
            <person name="Crease T.J."/>
            <person name="Tang H."/>
            <person name="Lucas S.M."/>
            <person name="Robertson H.M."/>
            <person name="Bork P."/>
            <person name="Koonin E.V."/>
            <person name="Zdobnov E.M."/>
            <person name="Grigoriev I.V."/>
            <person name="Lynch M."/>
            <person name="Boore J.L."/>
        </authorList>
    </citation>
    <scope>NUCLEOTIDE SEQUENCE [LARGE SCALE GENOMIC DNA]</scope>
</reference>
<evidence type="ECO:0008006" key="4">
    <source>
        <dbReference type="Google" id="ProtNLM"/>
    </source>
</evidence>
<sequence length="147" mass="15791">MTLMLKLISVSVMTIGSLSIFFQICELILFRSANSTFKEPDIVSAGIWGGVFLVLFAGLLLSHRLRDTRAVQGLAIYGILVGVTIVGLYCWSISRYHSAVSRCQTISVSNVNLCGRVALDSLLVICGILTVGLNVCTAAMASKFALD</sequence>
<organism evidence="2 3">
    <name type="scientific">Daphnia pulex</name>
    <name type="common">Water flea</name>
    <dbReference type="NCBI Taxonomy" id="6669"/>
    <lineage>
        <taxon>Eukaryota</taxon>
        <taxon>Metazoa</taxon>
        <taxon>Ecdysozoa</taxon>
        <taxon>Arthropoda</taxon>
        <taxon>Crustacea</taxon>
        <taxon>Branchiopoda</taxon>
        <taxon>Diplostraca</taxon>
        <taxon>Cladocera</taxon>
        <taxon>Anomopoda</taxon>
        <taxon>Daphniidae</taxon>
        <taxon>Daphnia</taxon>
    </lineage>
</organism>
<evidence type="ECO:0000313" key="2">
    <source>
        <dbReference type="EMBL" id="EFX82351.1"/>
    </source>
</evidence>
<proteinExistence type="predicted"/>
<gene>
    <name evidence="2" type="ORF">DAPPUDRAFT_302560</name>
</gene>
<dbReference type="AlphaFoldDB" id="E9GE95"/>
<feature type="transmembrane region" description="Helical" evidence="1">
    <location>
        <begin position="7"/>
        <end position="30"/>
    </location>
</feature>
<dbReference type="EMBL" id="GL732540">
    <property type="protein sequence ID" value="EFX82351.1"/>
    <property type="molecule type" value="Genomic_DNA"/>
</dbReference>
<keyword evidence="1" id="KW-1133">Transmembrane helix</keyword>
<dbReference type="OrthoDB" id="6354425at2759"/>
<feature type="transmembrane region" description="Helical" evidence="1">
    <location>
        <begin position="74"/>
        <end position="94"/>
    </location>
</feature>
<evidence type="ECO:0000256" key="1">
    <source>
        <dbReference type="SAM" id="Phobius"/>
    </source>
</evidence>
<feature type="transmembrane region" description="Helical" evidence="1">
    <location>
        <begin position="122"/>
        <end position="146"/>
    </location>
</feature>
<dbReference type="InParanoid" id="E9GE95"/>
<name>E9GE95_DAPPU</name>
<keyword evidence="3" id="KW-1185">Reference proteome</keyword>